<evidence type="ECO:0000256" key="4">
    <source>
        <dbReference type="ARBA" id="ARBA00022777"/>
    </source>
</evidence>
<keyword evidence="2" id="KW-0808">Transferase</keyword>
<feature type="transmembrane region" description="Helical" evidence="8">
    <location>
        <begin position="414"/>
        <end position="438"/>
    </location>
</feature>
<comment type="caution">
    <text evidence="10">The sequence shown here is derived from an EMBL/GenBank/DDBJ whole genome shotgun (WGS) entry which is preliminary data.</text>
</comment>
<dbReference type="InterPro" id="IPR017441">
    <property type="entry name" value="Protein_kinase_ATP_BS"/>
</dbReference>
<keyword evidence="8" id="KW-0472">Membrane</keyword>
<dbReference type="PROSITE" id="PS00108">
    <property type="entry name" value="PROTEIN_KINASE_ST"/>
    <property type="match status" value="1"/>
</dbReference>
<evidence type="ECO:0000259" key="9">
    <source>
        <dbReference type="PROSITE" id="PS50011"/>
    </source>
</evidence>
<dbReference type="PANTHER" id="PTHR44329:SF214">
    <property type="entry name" value="PROTEIN KINASE DOMAIN-CONTAINING PROTEIN"/>
    <property type="match status" value="1"/>
</dbReference>
<feature type="region of interest" description="Disordered" evidence="7">
    <location>
        <begin position="70"/>
        <end position="89"/>
    </location>
</feature>
<evidence type="ECO:0000313" key="10">
    <source>
        <dbReference type="EMBL" id="KAG2490228.1"/>
    </source>
</evidence>
<dbReference type="PROSITE" id="PS00107">
    <property type="entry name" value="PROTEIN_KINASE_ATP"/>
    <property type="match status" value="1"/>
</dbReference>
<keyword evidence="8" id="KW-0812">Transmembrane</keyword>
<dbReference type="PROSITE" id="PS50011">
    <property type="entry name" value="PROTEIN_KINASE_DOM"/>
    <property type="match status" value="1"/>
</dbReference>
<feature type="binding site" evidence="6">
    <location>
        <position position="588"/>
    </location>
    <ligand>
        <name>ATP</name>
        <dbReference type="ChEBI" id="CHEBI:30616"/>
    </ligand>
</feature>
<dbReference type="EMBL" id="JAEHOE010000064">
    <property type="protein sequence ID" value="KAG2490228.1"/>
    <property type="molecule type" value="Genomic_DNA"/>
</dbReference>
<feature type="region of interest" description="Disordered" evidence="7">
    <location>
        <begin position="20"/>
        <end position="56"/>
    </location>
</feature>
<evidence type="ECO:0000256" key="1">
    <source>
        <dbReference type="ARBA" id="ARBA00022527"/>
    </source>
</evidence>
<dbReference type="GO" id="GO:0005524">
    <property type="term" value="F:ATP binding"/>
    <property type="evidence" value="ECO:0007669"/>
    <property type="project" value="UniProtKB-UniRule"/>
</dbReference>
<evidence type="ECO:0000256" key="6">
    <source>
        <dbReference type="PROSITE-ProRule" id="PRU10141"/>
    </source>
</evidence>
<evidence type="ECO:0000256" key="7">
    <source>
        <dbReference type="SAM" id="MobiDB-lite"/>
    </source>
</evidence>
<feature type="compositionally biased region" description="Basic and acidic residues" evidence="7">
    <location>
        <begin position="45"/>
        <end position="56"/>
    </location>
</feature>
<evidence type="ECO:0000256" key="2">
    <source>
        <dbReference type="ARBA" id="ARBA00022679"/>
    </source>
</evidence>
<feature type="compositionally biased region" description="Gly residues" evidence="7">
    <location>
        <begin position="1047"/>
        <end position="1056"/>
    </location>
</feature>
<feature type="region of interest" description="Disordered" evidence="7">
    <location>
        <begin position="1000"/>
        <end position="1062"/>
    </location>
</feature>
<feature type="region of interest" description="Disordered" evidence="7">
    <location>
        <begin position="660"/>
        <end position="680"/>
    </location>
</feature>
<accession>A0A836BWK1</accession>
<feature type="transmembrane region" description="Helical" evidence="8">
    <location>
        <begin position="112"/>
        <end position="136"/>
    </location>
</feature>
<dbReference type="InterPro" id="IPR051681">
    <property type="entry name" value="Ser/Thr_Kinases-Pseudokinases"/>
</dbReference>
<gene>
    <name evidence="10" type="ORF">HYH03_011352</name>
</gene>
<evidence type="ECO:0000256" key="3">
    <source>
        <dbReference type="ARBA" id="ARBA00022741"/>
    </source>
</evidence>
<protein>
    <recommendedName>
        <fullName evidence="9">Protein kinase domain-containing protein</fullName>
    </recommendedName>
</protein>
<dbReference type="SMART" id="SM00220">
    <property type="entry name" value="S_TKc"/>
    <property type="match status" value="1"/>
</dbReference>
<dbReference type="Gene3D" id="1.10.510.10">
    <property type="entry name" value="Transferase(Phosphotransferase) domain 1"/>
    <property type="match status" value="1"/>
</dbReference>
<evidence type="ECO:0000256" key="5">
    <source>
        <dbReference type="ARBA" id="ARBA00022840"/>
    </source>
</evidence>
<dbReference type="GO" id="GO:0004674">
    <property type="term" value="F:protein serine/threonine kinase activity"/>
    <property type="evidence" value="ECO:0007669"/>
    <property type="project" value="UniProtKB-KW"/>
</dbReference>
<dbReference type="AlphaFoldDB" id="A0A836BWK1"/>
<reference evidence="10" key="1">
    <citation type="journal article" date="2020" name="bioRxiv">
        <title>Comparative genomics of Chlamydomonas.</title>
        <authorList>
            <person name="Craig R.J."/>
            <person name="Hasan A.R."/>
            <person name="Ness R.W."/>
            <person name="Keightley P.D."/>
        </authorList>
    </citation>
    <scope>NUCLEOTIDE SEQUENCE</scope>
    <source>
        <strain evidence="10">CCAP 11/70</strain>
    </source>
</reference>
<dbReference type="OrthoDB" id="4062651at2759"/>
<dbReference type="InterPro" id="IPR011009">
    <property type="entry name" value="Kinase-like_dom_sf"/>
</dbReference>
<dbReference type="InterPro" id="IPR000719">
    <property type="entry name" value="Prot_kinase_dom"/>
</dbReference>
<evidence type="ECO:0000313" key="11">
    <source>
        <dbReference type="Proteomes" id="UP000612055"/>
    </source>
</evidence>
<dbReference type="Proteomes" id="UP000612055">
    <property type="component" value="Unassembled WGS sequence"/>
</dbReference>
<keyword evidence="5 6" id="KW-0067">ATP-binding</keyword>
<keyword evidence="8" id="KW-1133">Transmembrane helix</keyword>
<dbReference type="SUPFAM" id="SSF56112">
    <property type="entry name" value="Protein kinase-like (PK-like)"/>
    <property type="match status" value="1"/>
</dbReference>
<keyword evidence="3 6" id="KW-0547">Nucleotide-binding</keyword>
<dbReference type="PANTHER" id="PTHR44329">
    <property type="entry name" value="SERINE/THREONINE-PROTEIN KINASE TNNI3K-RELATED"/>
    <property type="match status" value="1"/>
</dbReference>
<keyword evidence="4" id="KW-0418">Kinase</keyword>
<proteinExistence type="predicted"/>
<name>A0A836BWK1_9CHLO</name>
<dbReference type="InterPro" id="IPR001245">
    <property type="entry name" value="Ser-Thr/Tyr_kinase_cat_dom"/>
</dbReference>
<feature type="compositionally biased region" description="Gly residues" evidence="7">
    <location>
        <begin position="1019"/>
        <end position="1028"/>
    </location>
</feature>
<organism evidence="10 11">
    <name type="scientific">Edaphochlamys debaryana</name>
    <dbReference type="NCBI Taxonomy" id="47281"/>
    <lineage>
        <taxon>Eukaryota</taxon>
        <taxon>Viridiplantae</taxon>
        <taxon>Chlorophyta</taxon>
        <taxon>core chlorophytes</taxon>
        <taxon>Chlorophyceae</taxon>
        <taxon>CS clade</taxon>
        <taxon>Chlamydomonadales</taxon>
        <taxon>Chlamydomonadales incertae sedis</taxon>
        <taxon>Edaphochlamys</taxon>
    </lineage>
</organism>
<feature type="domain" description="Protein kinase" evidence="9">
    <location>
        <begin position="561"/>
        <end position="884"/>
    </location>
</feature>
<keyword evidence="11" id="KW-1185">Reference proteome</keyword>
<evidence type="ECO:0000256" key="8">
    <source>
        <dbReference type="SAM" id="Phobius"/>
    </source>
</evidence>
<dbReference type="Gene3D" id="3.30.200.20">
    <property type="entry name" value="Phosphorylase Kinase, domain 1"/>
    <property type="match status" value="1"/>
</dbReference>
<dbReference type="Pfam" id="PF07714">
    <property type="entry name" value="PK_Tyr_Ser-Thr"/>
    <property type="match status" value="2"/>
</dbReference>
<keyword evidence="1" id="KW-0723">Serine/threonine-protein kinase</keyword>
<dbReference type="InterPro" id="IPR008271">
    <property type="entry name" value="Ser/Thr_kinase_AS"/>
</dbReference>
<sequence length="1074" mass="114621">MAAPPTEPLVVVEDATFQSSIQLDTAPSVAPATPTRGRHGPSPDSSKDCTSELAPEDAHKVEEVLVECHNDTSEPRTSGTGGPVSAPDAKSRLASRFGSWSTWKQRLWPIPLWFWAAVAVVVIIEVLAVTGSVYYINSVAESNRKSASDVAQQAARSIETVLDKLIAPMHAIGGLVVVDPNWERANASFPAYAQALYDINPFYQLELCPYGIVGAMSMPWLMAQGEERWQVYLSFDMFLDIMDPKRPAYQVELNAIVPNHTSVLLGPWFADGELSQGAFALRYSVWHQPGDWQDSMPMPSDESGAAGDWQDSMPMPNSIAACPPQYCVRSDGAVWWGWANAVFAFKHVRKALQPLDDNGLLYTMAPDRTAVNQSFLATSDKLPDPGDCEILTAEVYRIYTWTFCVQRPGGFQPAWAPGLLAGVTALALLLAVLVGLVLRSRDQVVRYLHTQLATNKALAAAKEEAEEAHRTIEAEKRVMDCLVQRQRNLIELFGKEEELLAAAAENSGGGGGVRRRLGLARRSAESSLSRESAAMDRIEQVRHQLTVKRSASRANLMGDDIKLMEQLGEGTFGKVYRGTWRGVEVAIKTMVLPKNMSGAEKREKMAVMEAAISSSLAHPNVVQTFTYYIKTVREEAQPPEEVIVPAGGVVVGGGGGSSTAYGSSKNFDEQPGTPSHASQSTVHGYEVRLVLEYCDGGSLRDALDGDAFLTAGGVNYRGVLDSAADIAKALLHLHAVDLIHGDLKARNVMLKSSGGAAEGRGVVCKVADFGLSLKMDRDEQTHMSGMYQGTLTHMAPELLLHGRMSKAADVYAYGITLWELFTAGTAFAGVPRALLGHQITQDHKRPAFPPFTPEAYVRLASDCWAPNPEERPTFEAVLSRLEEIRATEPGPAAPLARYAVGQGAGGAARLPTAGADAAVAAAAAAAEAVAASGMATGAMPFQRLSADAVAMSNPVYDTNTAGGTGVHVTASGGSGSGFASSFMRPSALRGGPVLDVVEEDDREGWSSRRLAAQPSPGHGPAGGFGRIGEGPCSGDPRLAAVREADGSGDGTEGGSSSGKIITMTGRNNWAQLHI</sequence>